<dbReference type="SUPFAM" id="SSF48452">
    <property type="entry name" value="TPR-like"/>
    <property type="match status" value="1"/>
</dbReference>
<comment type="caution">
    <text evidence="2">The sequence shown here is derived from an EMBL/GenBank/DDBJ whole genome shotgun (WGS) entry which is preliminary data.</text>
</comment>
<keyword evidence="3" id="KW-1185">Reference proteome</keyword>
<sequence>MRRNSSKLITTIRCKRTLTMVLSFALALFFGNLLCCYAFAPTSRAGAVEGTIKPTLLRVATEGTIDVQKGTDTEKKELSYASILKAIDESHHNDATQACTYLPDETQIQAIDAVDAKPAELYQSHPTLLKEETVHAIRSAARNFFEQRGDNWGLQDVVLDELLSEGSEWKKELDDAVTKVVSLGSSKLLTNGDICNYLCWWRISGSCSHTTALERDSGMITAHIDLGTDEIYDEANQQNKAMGGLFMESLVNDALVDTASAVVGPLTPGQLVVHRSMERTAAMILPSNLHEIEAESKEHSKQSGLDNPTRTKILKTAETARHYCLRLTLTVKNNENQEEIAEHLLRKDDRVRYLTLAGIIDVDDYENHLWLGFDYSARANTEDEVDISQRMSDINKAIFHLQKAAELCPNDARVPFQLGNAFVARNSMMDQAGEGTEQYADLSEQQLCKMGEFDSAVDVISSGVNAPEDLASHEPKSIPKFEWIKAGERDVAITTYGDTAVFDEDDIYEGNREVHLMIVQNDPALKERMDNILQEKIYPLVREAFKDQGDNGGHPPPLGALSVYDSIFVRYNGDVARKAGRIGASQPLHQDGDDDPVNGFTGGGTFVEALSVGDDETVRRPASTGHALLHRTTQRHAGAPTTSGIRDILVIFLTARRPETPINNEYTYGIETAMRLQTMAKELPREQCLRGLELARSYDPLNSEMSYWLGVHLLQGDPNDPSDERWEEICRGVETLEAAAELNPADARAYYHLGMAISTRHKYAMRTKRAHLLPPAADAASRMIETFEEAIRLEKICEEAGCKNGFNVAASYLTLGEFMARLRNFDKAMEYLSLVEGALASAGGLDTPWAGGFLEEMNRMKSYCETETAKLSENAVV</sequence>
<dbReference type="AlphaFoldDB" id="A0AAD8XZ70"/>
<organism evidence="2 3">
    <name type="scientific">Skeletonema marinoi</name>
    <dbReference type="NCBI Taxonomy" id="267567"/>
    <lineage>
        <taxon>Eukaryota</taxon>
        <taxon>Sar</taxon>
        <taxon>Stramenopiles</taxon>
        <taxon>Ochrophyta</taxon>
        <taxon>Bacillariophyta</taxon>
        <taxon>Coscinodiscophyceae</taxon>
        <taxon>Thalassiosirophycidae</taxon>
        <taxon>Thalassiosirales</taxon>
        <taxon>Skeletonemataceae</taxon>
        <taxon>Skeletonema</taxon>
        <taxon>Skeletonema marinoi-dohrnii complex</taxon>
    </lineage>
</organism>
<evidence type="ECO:0000313" key="2">
    <source>
        <dbReference type="EMBL" id="KAK1736629.1"/>
    </source>
</evidence>
<feature type="transmembrane region" description="Helical" evidence="1">
    <location>
        <begin position="21"/>
        <end position="40"/>
    </location>
</feature>
<accession>A0AAD8XZ70</accession>
<dbReference type="InterPro" id="IPR011990">
    <property type="entry name" value="TPR-like_helical_dom_sf"/>
</dbReference>
<reference evidence="2" key="1">
    <citation type="submission" date="2023-06" db="EMBL/GenBank/DDBJ databases">
        <title>Survivors Of The Sea: Transcriptome response of Skeletonema marinoi to long-term dormancy.</title>
        <authorList>
            <person name="Pinder M.I.M."/>
            <person name="Kourtchenko O."/>
            <person name="Robertson E.K."/>
            <person name="Larsson T."/>
            <person name="Maumus F."/>
            <person name="Osuna-Cruz C.M."/>
            <person name="Vancaester E."/>
            <person name="Stenow R."/>
            <person name="Vandepoele K."/>
            <person name="Ploug H."/>
            <person name="Bruchert V."/>
            <person name="Godhe A."/>
            <person name="Topel M."/>
        </authorList>
    </citation>
    <scope>NUCLEOTIDE SEQUENCE</scope>
    <source>
        <strain evidence="2">R05AC</strain>
    </source>
</reference>
<dbReference type="EMBL" id="JATAAI010000028">
    <property type="protein sequence ID" value="KAK1736629.1"/>
    <property type="molecule type" value="Genomic_DNA"/>
</dbReference>
<dbReference type="Proteomes" id="UP001224775">
    <property type="component" value="Unassembled WGS sequence"/>
</dbReference>
<name>A0AAD8XZ70_9STRA</name>
<gene>
    <name evidence="2" type="ORF">QTG54_012651</name>
</gene>
<keyword evidence="1" id="KW-0812">Transmembrane</keyword>
<proteinExistence type="predicted"/>
<keyword evidence="1" id="KW-0472">Membrane</keyword>
<evidence type="ECO:0000256" key="1">
    <source>
        <dbReference type="SAM" id="Phobius"/>
    </source>
</evidence>
<evidence type="ECO:0000313" key="3">
    <source>
        <dbReference type="Proteomes" id="UP001224775"/>
    </source>
</evidence>
<dbReference type="Gene3D" id="1.25.40.10">
    <property type="entry name" value="Tetratricopeptide repeat domain"/>
    <property type="match status" value="1"/>
</dbReference>
<protein>
    <submittedName>
        <fullName evidence="2">Tetratricopeptide repeat-containing protein</fullName>
    </submittedName>
</protein>
<keyword evidence="1" id="KW-1133">Transmembrane helix</keyword>